<evidence type="ECO:0000259" key="14">
    <source>
        <dbReference type="Pfam" id="PF05826"/>
    </source>
</evidence>
<evidence type="ECO:0000256" key="2">
    <source>
        <dbReference type="ARBA" id="ARBA00004613"/>
    </source>
</evidence>
<dbReference type="GO" id="GO:0004623">
    <property type="term" value="F:phospholipase A2 activity"/>
    <property type="evidence" value="ECO:0007669"/>
    <property type="project" value="UniProtKB-EC"/>
</dbReference>
<dbReference type="InterPro" id="IPR036444">
    <property type="entry name" value="PLipase_A2_dom_sf"/>
</dbReference>
<feature type="signal peptide" evidence="13">
    <location>
        <begin position="1"/>
        <end position="18"/>
    </location>
</feature>
<keyword evidence="10" id="KW-0443">Lipid metabolism</keyword>
<comment type="caution">
    <text evidence="15">The sequence shown here is derived from an EMBL/GenBank/DDBJ whole genome shotgun (WGS) entry which is preliminary data.</text>
</comment>
<evidence type="ECO:0000256" key="12">
    <source>
        <dbReference type="ARBA" id="ARBA00029903"/>
    </source>
</evidence>
<dbReference type="InterPro" id="IPR033113">
    <property type="entry name" value="PLA2_histidine"/>
</dbReference>
<evidence type="ECO:0000256" key="10">
    <source>
        <dbReference type="ARBA" id="ARBA00023098"/>
    </source>
</evidence>
<feature type="chain" id="PRO_5043686772" description="Phospholipase A2" evidence="13">
    <location>
        <begin position="19"/>
        <end position="263"/>
    </location>
</feature>
<comment type="subcellular location">
    <subcellularLocation>
        <location evidence="2">Secreted</location>
    </subcellularLocation>
</comment>
<dbReference type="AlphaFoldDB" id="A0AAV7HW49"/>
<dbReference type="GO" id="GO:0046872">
    <property type="term" value="F:metal ion binding"/>
    <property type="evidence" value="ECO:0007669"/>
    <property type="project" value="UniProtKB-KW"/>
</dbReference>
<evidence type="ECO:0000256" key="5">
    <source>
        <dbReference type="ARBA" id="ARBA00022525"/>
    </source>
</evidence>
<dbReference type="PROSITE" id="PS00118">
    <property type="entry name" value="PA2_HIS"/>
    <property type="match status" value="1"/>
</dbReference>
<comment type="cofactor">
    <cofactor evidence="1">
        <name>Ca(2+)</name>
        <dbReference type="ChEBI" id="CHEBI:29108"/>
    </cofactor>
</comment>
<dbReference type="GO" id="GO:0016042">
    <property type="term" value="P:lipid catabolic process"/>
    <property type="evidence" value="ECO:0007669"/>
    <property type="project" value="UniProtKB-KW"/>
</dbReference>
<evidence type="ECO:0000313" key="16">
    <source>
        <dbReference type="Proteomes" id="UP000826195"/>
    </source>
</evidence>
<evidence type="ECO:0000256" key="4">
    <source>
        <dbReference type="ARBA" id="ARBA00021721"/>
    </source>
</evidence>
<dbReference type="GO" id="GO:0005576">
    <property type="term" value="C:extracellular region"/>
    <property type="evidence" value="ECO:0007669"/>
    <property type="project" value="UniProtKB-SubCell"/>
</dbReference>
<feature type="domain" description="Phospholipase A2-like central" evidence="14">
    <location>
        <begin position="129"/>
        <end position="224"/>
    </location>
</feature>
<dbReference type="GO" id="GO:0050482">
    <property type="term" value="P:arachidonate secretion"/>
    <property type="evidence" value="ECO:0007669"/>
    <property type="project" value="InterPro"/>
</dbReference>
<keyword evidence="8" id="KW-0106">Calcium</keyword>
<dbReference type="InterPro" id="IPR016090">
    <property type="entry name" value="PLA2-like_dom"/>
</dbReference>
<organism evidence="15 16">
    <name type="scientific">Cotesia glomerata</name>
    <name type="common">Lepidopteran parasitic wasp</name>
    <name type="synonym">Apanteles glomeratus</name>
    <dbReference type="NCBI Taxonomy" id="32391"/>
    <lineage>
        <taxon>Eukaryota</taxon>
        <taxon>Metazoa</taxon>
        <taxon>Ecdysozoa</taxon>
        <taxon>Arthropoda</taxon>
        <taxon>Hexapoda</taxon>
        <taxon>Insecta</taxon>
        <taxon>Pterygota</taxon>
        <taxon>Neoptera</taxon>
        <taxon>Endopterygota</taxon>
        <taxon>Hymenoptera</taxon>
        <taxon>Apocrita</taxon>
        <taxon>Ichneumonoidea</taxon>
        <taxon>Braconidae</taxon>
        <taxon>Microgastrinae</taxon>
        <taxon>Cotesia</taxon>
    </lineage>
</organism>
<evidence type="ECO:0000256" key="9">
    <source>
        <dbReference type="ARBA" id="ARBA00022963"/>
    </source>
</evidence>
<dbReference type="EC" id="3.1.1.4" evidence="3"/>
<dbReference type="EMBL" id="JAHXZJ010002982">
    <property type="protein sequence ID" value="KAH0534259.1"/>
    <property type="molecule type" value="Genomic_DNA"/>
</dbReference>
<evidence type="ECO:0000256" key="8">
    <source>
        <dbReference type="ARBA" id="ARBA00022837"/>
    </source>
</evidence>
<evidence type="ECO:0000256" key="7">
    <source>
        <dbReference type="ARBA" id="ARBA00022801"/>
    </source>
</evidence>
<keyword evidence="11" id="KW-1015">Disulfide bond</keyword>
<dbReference type="Pfam" id="PF05826">
    <property type="entry name" value="Phospholip_A2_2"/>
    <property type="match status" value="1"/>
</dbReference>
<reference evidence="15 16" key="1">
    <citation type="journal article" date="2021" name="J. Hered.">
        <title>A chromosome-level genome assembly of the parasitoid wasp, Cotesia glomerata (Hymenoptera: Braconidae).</title>
        <authorList>
            <person name="Pinto B.J."/>
            <person name="Weis J.J."/>
            <person name="Gamble T."/>
            <person name="Ode P.J."/>
            <person name="Paul R."/>
            <person name="Zaspel J.M."/>
        </authorList>
    </citation>
    <scope>NUCLEOTIDE SEQUENCE [LARGE SCALE GENOMIC DNA]</scope>
    <source>
        <strain evidence="15">CgM1</strain>
    </source>
</reference>
<keyword evidence="6" id="KW-0479">Metal-binding</keyword>
<accession>A0AAV7HW49</accession>
<name>A0AAV7HW49_COTGL</name>
<evidence type="ECO:0000256" key="11">
    <source>
        <dbReference type="ARBA" id="ARBA00023157"/>
    </source>
</evidence>
<dbReference type="GO" id="GO:0006644">
    <property type="term" value="P:phospholipid metabolic process"/>
    <property type="evidence" value="ECO:0007669"/>
    <property type="project" value="InterPro"/>
</dbReference>
<keyword evidence="7" id="KW-0378">Hydrolase</keyword>
<proteinExistence type="predicted"/>
<evidence type="ECO:0000256" key="1">
    <source>
        <dbReference type="ARBA" id="ARBA00001913"/>
    </source>
</evidence>
<dbReference type="PANTHER" id="PTHR12253">
    <property type="entry name" value="RH14732P"/>
    <property type="match status" value="1"/>
</dbReference>
<dbReference type="SUPFAM" id="SSF48619">
    <property type="entry name" value="Phospholipase A2, PLA2"/>
    <property type="match status" value="1"/>
</dbReference>
<evidence type="ECO:0000313" key="15">
    <source>
        <dbReference type="EMBL" id="KAH0534259.1"/>
    </source>
</evidence>
<evidence type="ECO:0000256" key="6">
    <source>
        <dbReference type="ARBA" id="ARBA00022723"/>
    </source>
</evidence>
<evidence type="ECO:0000256" key="13">
    <source>
        <dbReference type="SAM" id="SignalP"/>
    </source>
</evidence>
<gene>
    <name evidence="15" type="ORF">KQX54_002206</name>
</gene>
<keyword evidence="5" id="KW-0964">Secreted</keyword>
<dbReference type="Gene3D" id="1.20.90.10">
    <property type="entry name" value="Phospholipase A2 domain"/>
    <property type="match status" value="1"/>
</dbReference>
<dbReference type="Proteomes" id="UP000826195">
    <property type="component" value="Unassembled WGS sequence"/>
</dbReference>
<keyword evidence="9" id="KW-0442">Lipid degradation</keyword>
<sequence>MLGLFLVYLLFQVNSTYAEGIAELKQEEAETIKKIYSNKVVDDSDLVPTRLSFIESAIAGFKEYGVIKRFKSYYNSFKSHAKKAYLFIKKKLKISDSPSGDSKSAAISKFSEFLSLVKTELTTHEFKKIFPGTYWCGDGHTASNYEELGLFKHTDACCRQHDNCPLGIGSGKSLGSLMNNAGFTRSWCACDQDFYNCLKAANNPIAREIGKTYFNILGPQCIDYNHPLKCAAESGIAFWKRCTKYEPDTSKEKFIQWKDSPTY</sequence>
<keyword evidence="13" id="KW-0732">Signal</keyword>
<protein>
    <recommendedName>
        <fullName evidence="4">Phospholipase A2</fullName>
        <ecNumber evidence="3">3.1.1.4</ecNumber>
    </recommendedName>
    <alternativeName>
        <fullName evidence="12">Phosphatidylcholine 2-acylhydrolase</fullName>
    </alternativeName>
</protein>
<dbReference type="FunFam" id="1.20.90.10:FF:000002">
    <property type="entry name" value="Phospholipase A2 group III"/>
    <property type="match status" value="1"/>
</dbReference>
<evidence type="ECO:0000256" key="3">
    <source>
        <dbReference type="ARBA" id="ARBA00013278"/>
    </source>
</evidence>
<keyword evidence="16" id="KW-1185">Reference proteome</keyword>